<dbReference type="InterPro" id="IPR040451">
    <property type="entry name" value="GH81_N"/>
</dbReference>
<keyword evidence="7" id="KW-0961">Cell wall biogenesis/degradation</keyword>
<keyword evidence="6" id="KW-0326">Glycosidase</keyword>
<dbReference type="OMA" id="WCLPHHQ"/>
<evidence type="ECO:0000256" key="2">
    <source>
        <dbReference type="ARBA" id="ARBA00010730"/>
    </source>
</evidence>
<dbReference type="EC" id="3.2.1.39" evidence="3"/>
<evidence type="ECO:0000256" key="6">
    <source>
        <dbReference type="ARBA" id="ARBA00023295"/>
    </source>
</evidence>
<keyword evidence="13" id="KW-1185">Reference proteome</keyword>
<evidence type="ECO:0000256" key="9">
    <source>
        <dbReference type="SAM" id="SignalP"/>
    </source>
</evidence>
<dbReference type="GO" id="GO:0042973">
    <property type="term" value="F:glucan endo-1,3-beta-D-glucosidase activity"/>
    <property type="evidence" value="ECO:0007669"/>
    <property type="project" value="UniProtKB-EC"/>
</dbReference>
<dbReference type="GO" id="GO:0071555">
    <property type="term" value="P:cell wall organization"/>
    <property type="evidence" value="ECO:0007669"/>
    <property type="project" value="UniProtKB-KW"/>
</dbReference>
<dbReference type="Proteomes" id="UP000825935">
    <property type="component" value="Chromosome 8"/>
</dbReference>
<feature type="chain" id="PRO_5035789462" description="glucan endo-1,3-beta-D-glucosidase" evidence="9">
    <location>
        <begin position="27"/>
        <end position="575"/>
    </location>
</feature>
<dbReference type="EMBL" id="CM035413">
    <property type="protein sequence ID" value="KAH7431173.1"/>
    <property type="molecule type" value="Genomic_DNA"/>
</dbReference>
<dbReference type="GO" id="GO:0052861">
    <property type="term" value="F:endo-1,3(4)-beta-glucanase activity"/>
    <property type="evidence" value="ECO:0007669"/>
    <property type="project" value="InterPro"/>
</dbReference>
<evidence type="ECO:0000256" key="8">
    <source>
        <dbReference type="ARBA" id="ARBA00023326"/>
    </source>
</evidence>
<dbReference type="GO" id="GO:0000272">
    <property type="term" value="P:polysaccharide catabolic process"/>
    <property type="evidence" value="ECO:0007669"/>
    <property type="project" value="UniProtKB-KW"/>
</dbReference>
<dbReference type="PROSITE" id="PS52008">
    <property type="entry name" value="GH81"/>
    <property type="match status" value="1"/>
</dbReference>
<gene>
    <name evidence="12" type="ORF">KP509_08G034200</name>
</gene>
<proteinExistence type="inferred from homology"/>
<accession>A0A8T2UBJ6</accession>
<dbReference type="InterPro" id="IPR005200">
    <property type="entry name" value="Endo-beta-glucanase"/>
</dbReference>
<evidence type="ECO:0000259" key="10">
    <source>
        <dbReference type="Pfam" id="PF03639"/>
    </source>
</evidence>
<keyword evidence="8" id="KW-0624">Polysaccharide degradation</keyword>
<evidence type="ECO:0000313" key="12">
    <source>
        <dbReference type="EMBL" id="KAH7431173.1"/>
    </source>
</evidence>
<evidence type="ECO:0000256" key="5">
    <source>
        <dbReference type="ARBA" id="ARBA00023277"/>
    </source>
</evidence>
<dbReference type="PANTHER" id="PTHR31983">
    <property type="entry name" value="ENDO-1,3(4)-BETA-GLUCANASE 1"/>
    <property type="match status" value="1"/>
</dbReference>
<keyword evidence="5" id="KW-0119">Carbohydrate metabolism</keyword>
<evidence type="ECO:0000256" key="1">
    <source>
        <dbReference type="ARBA" id="ARBA00000382"/>
    </source>
</evidence>
<dbReference type="AlphaFoldDB" id="A0A8T2UBJ6"/>
<dbReference type="Gene3D" id="2.70.98.30">
    <property type="entry name" value="Golgi alpha-mannosidase II, domain 4"/>
    <property type="match status" value="1"/>
</dbReference>
<comment type="catalytic activity">
    <reaction evidence="1">
        <text>Hydrolysis of (1-&gt;3)-beta-D-glucosidic linkages in (1-&gt;3)-beta-D-glucans.</text>
        <dbReference type="EC" id="3.2.1.39"/>
    </reaction>
</comment>
<dbReference type="InterPro" id="IPR040720">
    <property type="entry name" value="GH81_C"/>
</dbReference>
<evidence type="ECO:0000256" key="3">
    <source>
        <dbReference type="ARBA" id="ARBA00012780"/>
    </source>
</evidence>
<name>A0A8T2UBJ6_CERRI</name>
<dbReference type="Pfam" id="PF17652">
    <property type="entry name" value="Glyco_hydro81C"/>
    <property type="match status" value="1"/>
</dbReference>
<comment type="similarity">
    <text evidence="2">Belongs to the glycosyl hydrolase 81 family.</text>
</comment>
<feature type="domain" description="Glycosyl hydrolase family 81 N-terminal" evidence="10">
    <location>
        <begin position="50"/>
        <end position="312"/>
    </location>
</feature>
<sequence>MTQSIRHALICKLFSWCFTGIKMLLSQPFPTTSNPAAPEPSSLLAPAIRQPPLPTNTGWLNFILKEGSAPEYIHPYLVQCKDGALSISYPSRVVDANFIYQAFVPDLTIRSNSLDGGKHVVSSFDDLSVTVEFPGGMVVPLVRGCPYITLIFDEAASLQLSTIHAVIEVSTFESSTKHKVTFNNGQTWLIYSSDAVNISSNLVVNQDFKGVVRVALLTGNEATEEVLDSFSSAYPLQGHADISCPFEIKYKWKKGGWGELLMLSLPLHRELMSYPSPDNVQTAVTYRSMDGDMHAVIGDSWTLNEIPICVGWYSTKGLTDQCCRDIIASALKNDVAALTKITTDSSYFYGKAVARAARLALIAEEISTFDDIGDILNFLVDTITPWLEGTFGANAFLYDEKWGGLTTQNGSVNSGADFGFGVYNDHHYHLGYFCYAGAVLAKLDPTWGMKYRSHLYTLVNDYMTPYHPHIQYSKHLSYMQRDPFHPRGTEVAYSKAFFPRYRNFDFWVLHSWAGGLTEFLDGRNQESTSEAVNAYYSASLLGQAFGDDQLMDTGLTLAAFEMHSARHCGMFHQIA</sequence>
<dbReference type="Pfam" id="PF03639">
    <property type="entry name" value="Glyco_hydro_81"/>
    <property type="match status" value="1"/>
</dbReference>
<evidence type="ECO:0000313" key="13">
    <source>
        <dbReference type="Proteomes" id="UP000825935"/>
    </source>
</evidence>
<comment type="caution">
    <text evidence="12">The sequence shown here is derived from an EMBL/GenBank/DDBJ whole genome shotgun (WGS) entry which is preliminary data.</text>
</comment>
<keyword evidence="4" id="KW-0378">Hydrolase</keyword>
<feature type="signal peptide" evidence="9">
    <location>
        <begin position="1"/>
        <end position="26"/>
    </location>
</feature>
<dbReference type="OrthoDB" id="4473401at2759"/>
<keyword evidence="9" id="KW-0732">Signal</keyword>
<reference evidence="12" key="1">
    <citation type="submission" date="2021-08" db="EMBL/GenBank/DDBJ databases">
        <title>WGS assembly of Ceratopteris richardii.</title>
        <authorList>
            <person name="Marchant D.B."/>
            <person name="Chen G."/>
            <person name="Jenkins J."/>
            <person name="Shu S."/>
            <person name="Leebens-Mack J."/>
            <person name="Grimwood J."/>
            <person name="Schmutz J."/>
            <person name="Soltis P."/>
            <person name="Soltis D."/>
            <person name="Chen Z.-H."/>
        </authorList>
    </citation>
    <scope>NUCLEOTIDE SEQUENCE</scope>
    <source>
        <strain evidence="12">Whitten #5841</strain>
        <tissue evidence="12">Leaf</tissue>
    </source>
</reference>
<feature type="domain" description="Glycosyl hydrolase family 81 C-terminal" evidence="11">
    <location>
        <begin position="325"/>
        <end position="567"/>
    </location>
</feature>
<evidence type="ECO:0000256" key="4">
    <source>
        <dbReference type="ARBA" id="ARBA00022801"/>
    </source>
</evidence>
<dbReference type="PANTHER" id="PTHR31983:SF0">
    <property type="entry name" value="GLUCAN ENDO-1,3-BETA-D-GLUCOSIDASE 2"/>
    <property type="match status" value="1"/>
</dbReference>
<evidence type="ECO:0000259" key="11">
    <source>
        <dbReference type="Pfam" id="PF17652"/>
    </source>
</evidence>
<protein>
    <recommendedName>
        <fullName evidence="3">glucan endo-1,3-beta-D-glucosidase</fullName>
        <ecNumber evidence="3">3.2.1.39</ecNumber>
    </recommendedName>
</protein>
<organism evidence="12 13">
    <name type="scientific">Ceratopteris richardii</name>
    <name type="common">Triangle waterfern</name>
    <dbReference type="NCBI Taxonomy" id="49495"/>
    <lineage>
        <taxon>Eukaryota</taxon>
        <taxon>Viridiplantae</taxon>
        <taxon>Streptophyta</taxon>
        <taxon>Embryophyta</taxon>
        <taxon>Tracheophyta</taxon>
        <taxon>Polypodiopsida</taxon>
        <taxon>Polypodiidae</taxon>
        <taxon>Polypodiales</taxon>
        <taxon>Pteridineae</taxon>
        <taxon>Pteridaceae</taxon>
        <taxon>Parkerioideae</taxon>
        <taxon>Ceratopteris</taxon>
    </lineage>
</organism>
<evidence type="ECO:0000256" key="7">
    <source>
        <dbReference type="ARBA" id="ARBA00023316"/>
    </source>
</evidence>